<name>A0A5C6F5G9_9BACT</name>
<dbReference type="SUPFAM" id="SSF51445">
    <property type="entry name" value="(Trans)glycosidases"/>
    <property type="match status" value="1"/>
</dbReference>
<feature type="chain" id="PRO_5022957516" description="Non-reducing end alpha-L-arabinofuranosidase" evidence="1">
    <location>
        <begin position="26"/>
        <end position="472"/>
    </location>
</feature>
<dbReference type="Proteomes" id="UP000318288">
    <property type="component" value="Unassembled WGS sequence"/>
</dbReference>
<comment type="caution">
    <text evidence="2">The sequence shown here is derived from an EMBL/GenBank/DDBJ whole genome shotgun (WGS) entry which is preliminary data.</text>
</comment>
<feature type="signal peptide" evidence="1">
    <location>
        <begin position="1"/>
        <end position="25"/>
    </location>
</feature>
<gene>
    <name evidence="2" type="ORF">Poly51_28830</name>
</gene>
<protein>
    <recommendedName>
        <fullName evidence="4">Non-reducing end alpha-L-arabinofuranosidase</fullName>
    </recommendedName>
</protein>
<organism evidence="2 3">
    <name type="scientific">Rubripirellula tenax</name>
    <dbReference type="NCBI Taxonomy" id="2528015"/>
    <lineage>
        <taxon>Bacteria</taxon>
        <taxon>Pseudomonadati</taxon>
        <taxon>Planctomycetota</taxon>
        <taxon>Planctomycetia</taxon>
        <taxon>Pirellulales</taxon>
        <taxon>Pirellulaceae</taxon>
        <taxon>Rubripirellula</taxon>
    </lineage>
</organism>
<evidence type="ECO:0000313" key="2">
    <source>
        <dbReference type="EMBL" id="TWU56963.1"/>
    </source>
</evidence>
<dbReference type="EMBL" id="SJPW01000003">
    <property type="protein sequence ID" value="TWU56963.1"/>
    <property type="molecule type" value="Genomic_DNA"/>
</dbReference>
<dbReference type="AlphaFoldDB" id="A0A5C6F5G9"/>
<evidence type="ECO:0008006" key="4">
    <source>
        <dbReference type="Google" id="ProtNLM"/>
    </source>
</evidence>
<dbReference type="Gene3D" id="3.20.20.80">
    <property type="entry name" value="Glycosidases"/>
    <property type="match status" value="1"/>
</dbReference>
<accession>A0A5C6F5G9</accession>
<dbReference type="InterPro" id="IPR017853">
    <property type="entry name" value="GH"/>
</dbReference>
<evidence type="ECO:0000256" key="1">
    <source>
        <dbReference type="SAM" id="SignalP"/>
    </source>
</evidence>
<keyword evidence="1" id="KW-0732">Signal</keyword>
<proteinExistence type="predicted"/>
<keyword evidence="3" id="KW-1185">Reference proteome</keyword>
<sequence length="472" mass="52921" precursor="true">MKFTFGCLGFFATVFLMATNHPGQAQEHSGPFAYPFELPAELSATLTIDANEPAPVNAMLLGLNCNWPEGLYGKVGYNHPDAQRLIKTLQPSSLRFPHGVWSNFYDWESDGRRMNDDYVTPYDSAVKDHPELRYGFDGFHELHDALSFEVVHTWNVNYDDVDKSVRRLKDRQSKGFPARWIELGNETFWKTQRSESVRDVEKYIEVAKAHATALRSVSPQTKFSVPVHWRNAVTDPWNQALMKEDFYDAITIHKHMNYSADAKGVTEAFSARQTMVDMSKALQSVFPGKPQWVTEWSVSCGENSLSTLAMASALLSLFDEPAPFQIADYFQINASHPLIHYDRATQVHSRTAYGAAYQVIRDALETSEILPSDVESTKIQPSFDAVSAQAVRQNGKTIVVAINKTNRSVPLTIAVKDDAAARQWSLRSLAFDDTKDSPRFPIDADVLETSASSSPVPILPPLSINRIEIVDP</sequence>
<reference evidence="2 3" key="1">
    <citation type="submission" date="2019-02" db="EMBL/GenBank/DDBJ databases">
        <title>Deep-cultivation of Planctomycetes and their phenomic and genomic characterization uncovers novel biology.</title>
        <authorList>
            <person name="Wiegand S."/>
            <person name="Jogler M."/>
            <person name="Boedeker C."/>
            <person name="Pinto D."/>
            <person name="Vollmers J."/>
            <person name="Rivas-Marin E."/>
            <person name="Kohn T."/>
            <person name="Peeters S.H."/>
            <person name="Heuer A."/>
            <person name="Rast P."/>
            <person name="Oberbeckmann S."/>
            <person name="Bunk B."/>
            <person name="Jeske O."/>
            <person name="Meyerdierks A."/>
            <person name="Storesund J.E."/>
            <person name="Kallscheuer N."/>
            <person name="Luecker S."/>
            <person name="Lage O.M."/>
            <person name="Pohl T."/>
            <person name="Merkel B.J."/>
            <person name="Hornburger P."/>
            <person name="Mueller R.-W."/>
            <person name="Bruemmer F."/>
            <person name="Labrenz M."/>
            <person name="Spormann A.M."/>
            <person name="Op Den Camp H."/>
            <person name="Overmann J."/>
            <person name="Amann R."/>
            <person name="Jetten M.S.M."/>
            <person name="Mascher T."/>
            <person name="Medema M.H."/>
            <person name="Devos D.P."/>
            <person name="Kaster A.-K."/>
            <person name="Ovreas L."/>
            <person name="Rohde M."/>
            <person name="Galperin M.Y."/>
            <person name="Jogler C."/>
        </authorList>
    </citation>
    <scope>NUCLEOTIDE SEQUENCE [LARGE SCALE GENOMIC DNA]</scope>
    <source>
        <strain evidence="2 3">Poly51</strain>
    </source>
</reference>
<evidence type="ECO:0000313" key="3">
    <source>
        <dbReference type="Proteomes" id="UP000318288"/>
    </source>
</evidence>